<proteinExistence type="predicted"/>
<comment type="caution">
    <text evidence="2">The sequence shown here is derived from an EMBL/GenBank/DDBJ whole genome shotgun (WGS) entry which is preliminary data.</text>
</comment>
<evidence type="ECO:0000313" key="3">
    <source>
        <dbReference type="Proteomes" id="UP001150217"/>
    </source>
</evidence>
<organism evidence="2 3">
    <name type="scientific">Lentinula lateritia</name>
    <dbReference type="NCBI Taxonomy" id="40482"/>
    <lineage>
        <taxon>Eukaryota</taxon>
        <taxon>Fungi</taxon>
        <taxon>Dikarya</taxon>
        <taxon>Basidiomycota</taxon>
        <taxon>Agaricomycotina</taxon>
        <taxon>Agaricomycetes</taxon>
        <taxon>Agaricomycetidae</taxon>
        <taxon>Agaricales</taxon>
        <taxon>Marasmiineae</taxon>
        <taxon>Omphalotaceae</taxon>
        <taxon>Lentinula</taxon>
    </lineage>
</organism>
<evidence type="ECO:0008006" key="4">
    <source>
        <dbReference type="Google" id="ProtNLM"/>
    </source>
</evidence>
<keyword evidence="3" id="KW-1185">Reference proteome</keyword>
<accession>A0ABQ8W1D4</accession>
<dbReference type="Proteomes" id="UP001150217">
    <property type="component" value="Unassembled WGS sequence"/>
</dbReference>
<feature type="region of interest" description="Disordered" evidence="1">
    <location>
        <begin position="205"/>
        <end position="234"/>
    </location>
</feature>
<feature type="region of interest" description="Disordered" evidence="1">
    <location>
        <begin position="60"/>
        <end position="107"/>
    </location>
</feature>
<gene>
    <name evidence="2" type="ORF">C8R41DRAFT_913920</name>
</gene>
<evidence type="ECO:0000256" key="1">
    <source>
        <dbReference type="SAM" id="MobiDB-lite"/>
    </source>
</evidence>
<feature type="compositionally biased region" description="Basic and acidic residues" evidence="1">
    <location>
        <begin position="211"/>
        <end position="223"/>
    </location>
</feature>
<feature type="compositionally biased region" description="Low complexity" evidence="1">
    <location>
        <begin position="91"/>
        <end position="107"/>
    </location>
</feature>
<sequence>MSDSTHSMMHDESTLFTSDFGSEMLNYTGGIDLSDLCLVDDFYSHSGLSSPLFPAYPTSLNPMPTSPSPSPRLPTPILPVPRLQPTSLGQSTPISPPSTASPAISPTPISKAFKCGNRGCSRTTTSKHCTTKLCTKCCQTRTDLQCPHHQKNSQKPSTVPQLALVPIPQPGSLTESNSVGSTGTLLAQSDPLPIRTLSKQMPQDMAVRFKQQQERKEQKRCLTDESGFSHGVGA</sequence>
<evidence type="ECO:0000313" key="2">
    <source>
        <dbReference type="EMBL" id="KAJ4500845.1"/>
    </source>
</evidence>
<feature type="compositionally biased region" description="Pro residues" evidence="1">
    <location>
        <begin position="64"/>
        <end position="79"/>
    </location>
</feature>
<name>A0ABQ8W1D4_9AGAR</name>
<dbReference type="EMBL" id="JANVFT010000004">
    <property type="protein sequence ID" value="KAJ4500845.1"/>
    <property type="molecule type" value="Genomic_DNA"/>
</dbReference>
<reference evidence="2" key="1">
    <citation type="submission" date="2022-08" db="EMBL/GenBank/DDBJ databases">
        <title>A Global Phylogenomic Analysis of the Shiitake Genus Lentinula.</title>
        <authorList>
            <consortium name="DOE Joint Genome Institute"/>
            <person name="Sierra-Patev S."/>
            <person name="Min B."/>
            <person name="Naranjo-Ortiz M."/>
            <person name="Looney B."/>
            <person name="Konkel Z."/>
            <person name="Slot J.C."/>
            <person name="Sakamoto Y."/>
            <person name="Steenwyk J.L."/>
            <person name="Rokas A."/>
            <person name="Carro J."/>
            <person name="Camarero S."/>
            <person name="Ferreira P."/>
            <person name="Molpeceres G."/>
            <person name="Ruiz-Duenas F.J."/>
            <person name="Serrano A."/>
            <person name="Henrissat B."/>
            <person name="Drula E."/>
            <person name="Hughes K.W."/>
            <person name="Mata J.L."/>
            <person name="Ishikawa N.K."/>
            <person name="Vargas-Isla R."/>
            <person name="Ushijima S."/>
            <person name="Smith C.A."/>
            <person name="Ahrendt S."/>
            <person name="Andreopoulos W."/>
            <person name="He G."/>
            <person name="Labutti K."/>
            <person name="Lipzen A."/>
            <person name="Ng V."/>
            <person name="Riley R."/>
            <person name="Sandor L."/>
            <person name="Barry K."/>
            <person name="Martinez A.T."/>
            <person name="Xiao Y."/>
            <person name="Gibbons J.G."/>
            <person name="Terashima K."/>
            <person name="Grigoriev I.V."/>
            <person name="Hibbett D.S."/>
        </authorList>
    </citation>
    <scope>NUCLEOTIDE SEQUENCE</scope>
    <source>
        <strain evidence="2">RHP3577 ss4</strain>
    </source>
</reference>
<protein>
    <recommendedName>
        <fullName evidence="4">Zn(2)-C6 fungal-type domain-containing protein</fullName>
    </recommendedName>
</protein>